<evidence type="ECO:0000313" key="15">
    <source>
        <dbReference type="EMBL" id="MBW0495018.1"/>
    </source>
</evidence>
<evidence type="ECO:0000256" key="11">
    <source>
        <dbReference type="ARBA" id="ARBA00047550"/>
    </source>
</evidence>
<dbReference type="Pfam" id="PF01872">
    <property type="entry name" value="RibD_C"/>
    <property type="match status" value="1"/>
</dbReference>
<dbReference type="InterPro" id="IPR024072">
    <property type="entry name" value="DHFR-like_dom_sf"/>
</dbReference>
<sequence length="283" mass="30630">MPSPSSSSASTSSEILDFLKEVYQSSHFDDSENDRDPIDELGGPGRLPSGLQRPFVTLTYAQSLDGKIAGSGGRQLRLSGNPSLKMTHLLRAKHDGILVGVGTVLNDDPQLTARNLAIPVPLEKQPQPIVLDTSLRTPPDCKLIRNYQNQTGKQPWFICARSAISLPDRQRLEGAGARVIPIINAMNDSKDGLDLEKVLQVCKINRINRLMIEGGSAIISSFLNHVSNTPLLNILIITVSPYIVGEGVGIHATSDSLCLLRHVQTRLIGSDSVFAYTTSSGIE</sequence>
<proteinExistence type="inferred from homology"/>
<evidence type="ECO:0000256" key="9">
    <source>
        <dbReference type="ARBA" id="ARBA00030073"/>
    </source>
</evidence>
<feature type="compositionally biased region" description="Basic and acidic residues" evidence="13">
    <location>
        <begin position="27"/>
        <end position="38"/>
    </location>
</feature>
<feature type="domain" description="Bacterial bifunctional deaminase-reductase C-terminal" evidence="14">
    <location>
        <begin position="54"/>
        <end position="272"/>
    </location>
</feature>
<evidence type="ECO:0000256" key="8">
    <source>
        <dbReference type="ARBA" id="ARBA00023002"/>
    </source>
</evidence>
<accession>A0A9Q3D430</accession>
<evidence type="ECO:0000256" key="1">
    <source>
        <dbReference type="ARBA" id="ARBA00003555"/>
    </source>
</evidence>
<dbReference type="PANTHER" id="PTHR38011:SF7">
    <property type="entry name" value="2,5-DIAMINO-6-RIBOSYLAMINO-4(3H)-PYRIMIDINONE 5'-PHOSPHATE REDUCTASE"/>
    <property type="match status" value="1"/>
</dbReference>
<dbReference type="GO" id="GO:0008703">
    <property type="term" value="F:5-amino-6-(5-phosphoribosylamino)uracil reductase activity"/>
    <property type="evidence" value="ECO:0007669"/>
    <property type="project" value="InterPro"/>
</dbReference>
<keyword evidence="7" id="KW-0521">NADP</keyword>
<evidence type="ECO:0000256" key="2">
    <source>
        <dbReference type="ARBA" id="ARBA00005104"/>
    </source>
</evidence>
<dbReference type="InterPro" id="IPR050765">
    <property type="entry name" value="Riboflavin_Biosynth_HTPR"/>
</dbReference>
<evidence type="ECO:0000256" key="5">
    <source>
        <dbReference type="ARBA" id="ARBA00015035"/>
    </source>
</evidence>
<keyword evidence="6" id="KW-0686">Riboflavin biosynthesis</keyword>
<comment type="similarity">
    <text evidence="3">Belongs to the HTP reductase family.</text>
</comment>
<comment type="pathway">
    <text evidence="2">Cofactor biosynthesis; riboflavin biosynthesis.</text>
</comment>
<evidence type="ECO:0000259" key="14">
    <source>
        <dbReference type="Pfam" id="PF01872"/>
    </source>
</evidence>
<dbReference type="SUPFAM" id="SSF53597">
    <property type="entry name" value="Dihydrofolate reductase-like"/>
    <property type="match status" value="1"/>
</dbReference>
<organism evidence="15 16">
    <name type="scientific">Austropuccinia psidii MF-1</name>
    <dbReference type="NCBI Taxonomy" id="1389203"/>
    <lineage>
        <taxon>Eukaryota</taxon>
        <taxon>Fungi</taxon>
        <taxon>Dikarya</taxon>
        <taxon>Basidiomycota</taxon>
        <taxon>Pucciniomycotina</taxon>
        <taxon>Pucciniomycetes</taxon>
        <taxon>Pucciniales</taxon>
        <taxon>Sphaerophragmiaceae</taxon>
        <taxon>Austropuccinia</taxon>
    </lineage>
</organism>
<dbReference type="OrthoDB" id="5432at2759"/>
<feature type="region of interest" description="Disordered" evidence="13">
    <location>
        <begin position="26"/>
        <end position="50"/>
    </location>
</feature>
<dbReference type="PANTHER" id="PTHR38011">
    <property type="entry name" value="DIHYDROFOLATE REDUCTASE FAMILY PROTEIN (AFU_ORTHOLOGUE AFUA_8G06820)"/>
    <property type="match status" value="1"/>
</dbReference>
<comment type="caution">
    <text evidence="15">The sequence shown here is derived from an EMBL/GenBank/DDBJ whole genome shotgun (WGS) entry which is preliminary data.</text>
</comment>
<dbReference type="EMBL" id="AVOT02012876">
    <property type="protein sequence ID" value="MBW0495018.1"/>
    <property type="molecule type" value="Genomic_DNA"/>
</dbReference>
<evidence type="ECO:0000256" key="7">
    <source>
        <dbReference type="ARBA" id="ARBA00022857"/>
    </source>
</evidence>
<dbReference type="EC" id="1.1.1.302" evidence="4"/>
<dbReference type="InterPro" id="IPR002734">
    <property type="entry name" value="RibDG_C"/>
</dbReference>
<evidence type="ECO:0000256" key="3">
    <source>
        <dbReference type="ARBA" id="ARBA00009723"/>
    </source>
</evidence>
<keyword evidence="8" id="KW-0560">Oxidoreductase</keyword>
<dbReference type="AlphaFoldDB" id="A0A9Q3D430"/>
<protein>
    <recommendedName>
        <fullName evidence="5">2,5-diamino-6-ribosylamino-4(3H)-pyrimidinone 5'-phosphate reductase</fullName>
        <ecNumber evidence="4">1.1.1.302</ecNumber>
    </recommendedName>
    <alternativeName>
        <fullName evidence="10">2,5-diamino-6-(5-phospho-D-ribosylamino)pyrimidin-4(3H)-one reductase</fullName>
    </alternativeName>
    <alternativeName>
        <fullName evidence="9">2,5-diamino-6-ribitylamino-4(3H)-pyrimidinone 5'-phosphate synthase</fullName>
    </alternativeName>
</protein>
<evidence type="ECO:0000256" key="4">
    <source>
        <dbReference type="ARBA" id="ARBA00012851"/>
    </source>
</evidence>
<dbReference type="GO" id="GO:0009231">
    <property type="term" value="P:riboflavin biosynthetic process"/>
    <property type="evidence" value="ECO:0007669"/>
    <property type="project" value="UniProtKB-KW"/>
</dbReference>
<keyword evidence="16" id="KW-1185">Reference proteome</keyword>
<evidence type="ECO:0000256" key="6">
    <source>
        <dbReference type="ARBA" id="ARBA00022619"/>
    </source>
</evidence>
<evidence type="ECO:0000256" key="10">
    <source>
        <dbReference type="ARBA" id="ARBA00031630"/>
    </source>
</evidence>
<gene>
    <name evidence="15" type="ORF">O181_034733</name>
</gene>
<evidence type="ECO:0000313" key="16">
    <source>
        <dbReference type="Proteomes" id="UP000765509"/>
    </source>
</evidence>
<dbReference type="Proteomes" id="UP000765509">
    <property type="component" value="Unassembled WGS sequence"/>
</dbReference>
<comment type="catalytic activity">
    <reaction evidence="12">
        <text>2,5-diamino-6-(1-D-ribitylamino)pyrimidin-4(3H)-one 5'-phosphate + NADP(+) = 2,5-diamino-6-(1-D-ribosylamino)pyrimidin-4(3H)-one 5'-phosphate + NADPH + H(+)</text>
        <dbReference type="Rhea" id="RHEA:27278"/>
        <dbReference type="ChEBI" id="CHEBI:15378"/>
        <dbReference type="ChEBI" id="CHEBI:57783"/>
        <dbReference type="ChEBI" id="CHEBI:58349"/>
        <dbReference type="ChEBI" id="CHEBI:58890"/>
        <dbReference type="ChEBI" id="CHEBI:59545"/>
        <dbReference type="EC" id="1.1.1.302"/>
    </reaction>
</comment>
<reference evidence="15" key="1">
    <citation type="submission" date="2021-03" db="EMBL/GenBank/DDBJ databases">
        <title>Draft genome sequence of rust myrtle Austropuccinia psidii MF-1, a brazilian biotype.</title>
        <authorList>
            <person name="Quecine M.C."/>
            <person name="Pachon D.M.R."/>
            <person name="Bonatelli M.L."/>
            <person name="Correr F.H."/>
            <person name="Franceschini L.M."/>
            <person name="Leite T.F."/>
            <person name="Margarido G.R.A."/>
            <person name="Almeida C.A."/>
            <person name="Ferrarezi J.A."/>
            <person name="Labate C.A."/>
        </authorList>
    </citation>
    <scope>NUCLEOTIDE SEQUENCE</scope>
    <source>
        <strain evidence="15">MF-1</strain>
    </source>
</reference>
<evidence type="ECO:0000256" key="12">
    <source>
        <dbReference type="ARBA" id="ARBA00049020"/>
    </source>
</evidence>
<comment type="function">
    <text evidence="1">Catalyzes an early step in riboflavin biosynthesis, the NADPH-dependent reduction of the ribose side chain of 2,5-diamino-6-ribosylamino-4(3H)-pyrimidinone 5'-phosphate, yielding 2,5-diamino-6-ribitylamino-4(3H)-pyrimidinone 5'-phosphate.</text>
</comment>
<comment type="catalytic activity">
    <reaction evidence="11">
        <text>2,5-diamino-6-(1-D-ribitylamino)pyrimidin-4(3H)-one 5'-phosphate + NAD(+) = 2,5-diamino-6-(1-D-ribosylamino)pyrimidin-4(3H)-one 5'-phosphate + NADH + H(+)</text>
        <dbReference type="Rhea" id="RHEA:27274"/>
        <dbReference type="ChEBI" id="CHEBI:15378"/>
        <dbReference type="ChEBI" id="CHEBI:57540"/>
        <dbReference type="ChEBI" id="CHEBI:57945"/>
        <dbReference type="ChEBI" id="CHEBI:58890"/>
        <dbReference type="ChEBI" id="CHEBI:59545"/>
        <dbReference type="EC" id="1.1.1.302"/>
    </reaction>
</comment>
<evidence type="ECO:0000256" key="13">
    <source>
        <dbReference type="SAM" id="MobiDB-lite"/>
    </source>
</evidence>
<dbReference type="Gene3D" id="3.40.430.10">
    <property type="entry name" value="Dihydrofolate Reductase, subunit A"/>
    <property type="match status" value="1"/>
</dbReference>
<name>A0A9Q3D430_9BASI</name>